<dbReference type="PIRSF" id="PIRSF021497">
    <property type="entry name" value="Sulphotransferase_Stf0"/>
    <property type="match status" value="1"/>
</dbReference>
<dbReference type="SUPFAM" id="SSF52540">
    <property type="entry name" value="P-loop containing nucleoside triphosphate hydrolases"/>
    <property type="match status" value="1"/>
</dbReference>
<dbReference type="OrthoDB" id="5562925at2"/>
<feature type="domain" description="Sulphotransferase Stf0" evidence="2">
    <location>
        <begin position="4"/>
        <end position="216"/>
    </location>
</feature>
<dbReference type="InterPro" id="IPR024628">
    <property type="entry name" value="Sulfotransferase_Stf0_dom"/>
</dbReference>
<dbReference type="EMBL" id="QMBP01000001">
    <property type="protein sequence ID" value="RAZ92872.1"/>
    <property type="molecule type" value="Genomic_DNA"/>
</dbReference>
<organism evidence="3 4">
    <name type="scientific">Mesorhizobium hawassense</name>
    <dbReference type="NCBI Taxonomy" id="1209954"/>
    <lineage>
        <taxon>Bacteria</taxon>
        <taxon>Pseudomonadati</taxon>
        <taxon>Pseudomonadota</taxon>
        <taxon>Alphaproteobacteria</taxon>
        <taxon>Hyphomicrobiales</taxon>
        <taxon>Phyllobacteriaceae</taxon>
        <taxon>Mesorhizobium</taxon>
    </lineage>
</organism>
<dbReference type="RefSeq" id="WP_112095445.1">
    <property type="nucleotide sequence ID" value="NZ_QMBP01000001.1"/>
</dbReference>
<gene>
    <name evidence="3" type="ORF">DPM33_03155</name>
</gene>
<dbReference type="Pfam" id="PF09037">
    <property type="entry name" value="Sulphotransf"/>
    <property type="match status" value="1"/>
</dbReference>
<reference evidence="3 4" key="1">
    <citation type="submission" date="2018-07" db="EMBL/GenBank/DDBJ databases">
        <title>Diversity of Mesorhizobium strains in Brazil.</title>
        <authorList>
            <person name="Helene L.C.F."/>
            <person name="Dall'Agnol R."/>
            <person name="Delamuta J.R.M."/>
            <person name="Hungria M."/>
        </authorList>
    </citation>
    <scope>NUCLEOTIDE SEQUENCE [LARGE SCALE GENOMIC DNA]</scope>
    <source>
        <strain evidence="3 4">AC99b</strain>
    </source>
</reference>
<name>A0A330HYU7_9HYPH</name>
<evidence type="ECO:0000313" key="3">
    <source>
        <dbReference type="EMBL" id="RAZ92872.1"/>
    </source>
</evidence>
<dbReference type="Proteomes" id="UP000251558">
    <property type="component" value="Unassembled WGS sequence"/>
</dbReference>
<comment type="caution">
    <text evidence="3">The sequence shown here is derived from an EMBL/GenBank/DDBJ whole genome shotgun (WGS) entry which is preliminary data.</text>
</comment>
<proteinExistence type="predicted"/>
<feature type="active site" description="Proton acceptor" evidence="1">
    <location>
        <position position="32"/>
    </location>
</feature>
<dbReference type="InterPro" id="IPR027417">
    <property type="entry name" value="P-loop_NTPase"/>
</dbReference>
<sequence length="229" mass="26202">MHGFAICTAPRSGSNFLSQLLSSTGQLGRPLEYFNGPGRRYFDDPDYPDDRNAQIEKILTMGATPNGIYGLKIFAYQNDWVEDEIEWTARLPNLQFIFLRRRDILGQAISWARALQTGQYRHGQTSTGEAAFDGQAILDRLRAIAIEYARWEMYFARNEIAALPVVYEDVANAPQQAVDSIAGLFNLHHVRADARQVSVILQRDESTEKWRRRFVEEFGNLGRVDKLWS</sequence>
<keyword evidence="4" id="KW-1185">Reference proteome</keyword>
<evidence type="ECO:0000259" key="2">
    <source>
        <dbReference type="Pfam" id="PF09037"/>
    </source>
</evidence>
<evidence type="ECO:0000256" key="1">
    <source>
        <dbReference type="PIRSR" id="PIRSR021497-1"/>
    </source>
</evidence>
<protein>
    <recommendedName>
        <fullName evidence="2">Sulphotransferase Stf0 domain-containing protein</fullName>
    </recommendedName>
</protein>
<evidence type="ECO:0000313" key="4">
    <source>
        <dbReference type="Proteomes" id="UP000251558"/>
    </source>
</evidence>
<dbReference type="InterPro" id="IPR015124">
    <property type="entry name" value="Stf0"/>
</dbReference>
<dbReference type="GO" id="GO:0016740">
    <property type="term" value="F:transferase activity"/>
    <property type="evidence" value="ECO:0007669"/>
    <property type="project" value="InterPro"/>
</dbReference>
<dbReference type="AlphaFoldDB" id="A0A330HYU7"/>
<dbReference type="Gene3D" id="3.40.50.300">
    <property type="entry name" value="P-loop containing nucleotide triphosphate hydrolases"/>
    <property type="match status" value="1"/>
</dbReference>
<accession>A0A330HYU7</accession>